<proteinExistence type="predicted"/>
<keyword evidence="2" id="KW-1185">Reference proteome</keyword>
<dbReference type="Pfam" id="PF14885">
    <property type="entry name" value="GHL15"/>
    <property type="match status" value="1"/>
</dbReference>
<name>A0A1S1YUM1_FLAPC</name>
<dbReference type="InterPro" id="IPR017853">
    <property type="entry name" value="GH"/>
</dbReference>
<gene>
    <name evidence="1" type="ORF">NH26_23610</name>
</gene>
<dbReference type="AlphaFoldDB" id="A0A1S1YUM1"/>
<dbReference type="InterPro" id="IPR013785">
    <property type="entry name" value="Aldolase_TIM"/>
</dbReference>
<reference evidence="1 2" key="1">
    <citation type="journal article" date="2012" name="Int. J. Syst. Evol. Microbiol.">
        <title>Flammeovirga pacifica sp. nov., isolated from deep-sea sediment.</title>
        <authorList>
            <person name="Xu H."/>
            <person name="Fu Y."/>
            <person name="Yang N."/>
            <person name="Ding Z."/>
            <person name="Lai Q."/>
            <person name="Zeng R."/>
        </authorList>
    </citation>
    <scope>NUCLEOTIDE SEQUENCE [LARGE SCALE GENOMIC DNA]</scope>
    <source>
        <strain evidence="2">DSM 24597 / LMG 26175 / WPAGA1</strain>
    </source>
</reference>
<dbReference type="STRING" id="915059.NH26_23610"/>
<dbReference type="EMBL" id="JRYR02000002">
    <property type="protein sequence ID" value="OHX64563.1"/>
    <property type="molecule type" value="Genomic_DNA"/>
</dbReference>
<evidence type="ECO:0000313" key="2">
    <source>
        <dbReference type="Proteomes" id="UP000179797"/>
    </source>
</evidence>
<evidence type="ECO:0000313" key="1">
    <source>
        <dbReference type="EMBL" id="OHX64563.1"/>
    </source>
</evidence>
<evidence type="ECO:0008006" key="3">
    <source>
        <dbReference type="Google" id="ProtNLM"/>
    </source>
</evidence>
<organism evidence="1 2">
    <name type="scientific">Flammeovirga pacifica</name>
    <dbReference type="NCBI Taxonomy" id="915059"/>
    <lineage>
        <taxon>Bacteria</taxon>
        <taxon>Pseudomonadati</taxon>
        <taxon>Bacteroidota</taxon>
        <taxon>Cytophagia</taxon>
        <taxon>Cytophagales</taxon>
        <taxon>Flammeovirgaceae</taxon>
        <taxon>Flammeovirga</taxon>
    </lineage>
</organism>
<dbReference type="Gene3D" id="3.20.20.70">
    <property type="entry name" value="Aldolase class I"/>
    <property type="match status" value="1"/>
</dbReference>
<dbReference type="SUPFAM" id="SSF51445">
    <property type="entry name" value="(Trans)glycosidases"/>
    <property type="match status" value="1"/>
</dbReference>
<dbReference type="Proteomes" id="UP000179797">
    <property type="component" value="Unassembled WGS sequence"/>
</dbReference>
<protein>
    <recommendedName>
        <fullName evidence="3">Glycoside-hydrolase family GH114 TIM-barrel domain-containing protein</fullName>
    </recommendedName>
</protein>
<sequence>MMVNLYAQNTPERYPDLTWDKPPVLLHVGKTEGIFSQEEVQFIASSTDIICLEKGHGIKQFGSTEKGIEKEVKQLKKANPDIKVIYYWNAFLDYPLYDAHKEYNQHPEWWLKDKEGNLDLKRGKMKRYDLSNSEVRKWWVNSLMKAIKQTNCDGVFMDAFPQVISQKNKEIWGEKKYDEIQEGLFSLIAETRAALGEDKLIIYNGIRWIKQLNTSIGEQYFDQADCAMMEHFGHFASASKEAMLSDIQAMDRVTKKGKMVAFKAWPEFSWLDEETLKKPEKEKFAIAEKNITFPLACFLIGANNYSFFTYSWGYRAGHGILHPYAALQKKVGKPISEYSKEGWVLTREYEFAKVRVDLEKKEAAIIYPN</sequence>
<accession>A0A1S1YUM1</accession>
<dbReference type="InterPro" id="IPR029455">
    <property type="entry name" value="GHL15"/>
</dbReference>
<comment type="caution">
    <text evidence="1">The sequence shown here is derived from an EMBL/GenBank/DDBJ whole genome shotgun (WGS) entry which is preliminary data.</text>
</comment>